<evidence type="ECO:0000256" key="2">
    <source>
        <dbReference type="SAM" id="SignalP"/>
    </source>
</evidence>
<gene>
    <name evidence="3" type="ORF">SAMN04488508_106334</name>
</gene>
<dbReference type="AlphaFoldDB" id="A0A1M6HKU2"/>
<accession>A0A1M6HKU2</accession>
<dbReference type="STRING" id="570521.SAMN04488508_106334"/>
<evidence type="ECO:0000313" key="4">
    <source>
        <dbReference type="Proteomes" id="UP000184432"/>
    </source>
</evidence>
<evidence type="ECO:0000313" key="3">
    <source>
        <dbReference type="EMBL" id="SHJ22790.1"/>
    </source>
</evidence>
<organism evidence="3 4">
    <name type="scientific">Aquimarina spongiae</name>
    <dbReference type="NCBI Taxonomy" id="570521"/>
    <lineage>
        <taxon>Bacteria</taxon>
        <taxon>Pseudomonadati</taxon>
        <taxon>Bacteroidota</taxon>
        <taxon>Flavobacteriia</taxon>
        <taxon>Flavobacteriales</taxon>
        <taxon>Flavobacteriaceae</taxon>
        <taxon>Aquimarina</taxon>
    </lineage>
</organism>
<feature type="compositionally biased region" description="Low complexity" evidence="1">
    <location>
        <begin position="29"/>
        <end position="44"/>
    </location>
</feature>
<keyword evidence="4" id="KW-1185">Reference proteome</keyword>
<dbReference type="Proteomes" id="UP000184432">
    <property type="component" value="Unassembled WGS sequence"/>
</dbReference>
<dbReference type="Gene3D" id="2.60.120.260">
    <property type="entry name" value="Galactose-binding domain-like"/>
    <property type="match status" value="1"/>
</dbReference>
<reference evidence="4" key="1">
    <citation type="submission" date="2016-11" db="EMBL/GenBank/DDBJ databases">
        <authorList>
            <person name="Varghese N."/>
            <person name="Submissions S."/>
        </authorList>
    </citation>
    <scope>NUCLEOTIDE SEQUENCE [LARGE SCALE GENOMIC DNA]</scope>
    <source>
        <strain evidence="4">DSM 22623</strain>
    </source>
</reference>
<evidence type="ECO:0000256" key="1">
    <source>
        <dbReference type="SAM" id="MobiDB-lite"/>
    </source>
</evidence>
<feature type="region of interest" description="Disordered" evidence="1">
    <location>
        <begin position="25"/>
        <end position="50"/>
    </location>
</feature>
<feature type="signal peptide" evidence="2">
    <location>
        <begin position="1"/>
        <end position="27"/>
    </location>
</feature>
<proteinExistence type="predicted"/>
<name>A0A1M6HKU2_9FLAO</name>
<feature type="chain" id="PRO_5012680536" evidence="2">
    <location>
        <begin position="28"/>
        <end position="265"/>
    </location>
</feature>
<protein>
    <submittedName>
        <fullName evidence="3">Uncharacterized protein</fullName>
    </submittedName>
</protein>
<keyword evidence="2" id="KW-0732">Signal</keyword>
<dbReference type="EMBL" id="FQYP01000006">
    <property type="protein sequence ID" value="SHJ22790.1"/>
    <property type="molecule type" value="Genomic_DNA"/>
</dbReference>
<dbReference type="RefSeq" id="WP_073317385.1">
    <property type="nucleotide sequence ID" value="NZ_FQYP01000006.1"/>
</dbReference>
<dbReference type="PROSITE" id="PS51257">
    <property type="entry name" value="PROKAR_LIPOPROTEIN"/>
    <property type="match status" value="1"/>
</dbReference>
<sequence length="265" mass="29155">MLTKNLKLLYILVLVTLVIACSGDDEASPNETGGDPTPTPDTNPANGSCEEGKTAVYIEKDGVLIIESENGNFSNTDWTLTTDLAEFSGDGYLVWNGENSLGEPGNGTLTYKVRITKTGTYRFIWRSYITIGSNGSEHNDSWLRIPNAKHFYGRKNNGNIVYPKGTTLDPIPESAGQQNTTPNGSGKDGWFKIYMNMANKWHWQSSTSDNDAHNIFVVFDTPGDYTIEVSGRSEGHGIDKFVLFTEDITQNDATGNDTKSEIQCE</sequence>
<dbReference type="OrthoDB" id="9768039at2"/>